<proteinExistence type="predicted"/>
<evidence type="ECO:0000313" key="2">
    <source>
        <dbReference type="EMBL" id="ABS55304.1"/>
    </source>
</evidence>
<accession>A7I6E3</accession>
<keyword evidence="1" id="KW-0472">Membrane</keyword>
<dbReference type="AlphaFoldDB" id="A7I6E3"/>
<gene>
    <name evidence="2" type="ordered locus">Mboo_0786</name>
</gene>
<dbReference type="eggNOG" id="arCOG08126">
    <property type="taxonomic scope" value="Archaea"/>
</dbReference>
<keyword evidence="1" id="KW-1133">Transmembrane helix</keyword>
<dbReference type="Proteomes" id="UP000002408">
    <property type="component" value="Chromosome"/>
</dbReference>
<name>A7I6E3_METB6</name>
<feature type="transmembrane region" description="Helical" evidence="1">
    <location>
        <begin position="60"/>
        <end position="81"/>
    </location>
</feature>
<feature type="transmembrane region" description="Helical" evidence="1">
    <location>
        <begin position="27"/>
        <end position="48"/>
    </location>
</feature>
<keyword evidence="1" id="KW-0812">Transmembrane</keyword>
<dbReference type="KEGG" id="mbn:Mboo_0786"/>
<sequence>MHMNVYTGTYRTPSMAPYMMYHHTQSFAGPVLLIGLWVIQLLIAFLLYRDAKEQKMLAPVWTIFAIIPFFGYLTDLLYLIIREIRAPRGTANPPASL</sequence>
<reference evidence="3" key="1">
    <citation type="journal article" date="2015" name="Microbiology">
        <title>Genome of Methanoregula boonei 6A8 reveals adaptations to oligotrophic peatland environments.</title>
        <authorList>
            <person name="Braeuer S."/>
            <person name="Cadillo-Quiroz H."/>
            <person name="Kyrpides N."/>
            <person name="Woyke T."/>
            <person name="Goodwin L."/>
            <person name="Detter C."/>
            <person name="Podell S."/>
            <person name="Yavitt J.B."/>
            <person name="Zinder S.H."/>
        </authorList>
    </citation>
    <scope>NUCLEOTIDE SEQUENCE [LARGE SCALE GENOMIC DNA]</scope>
    <source>
        <strain evidence="3">DSM 21154 / JCM 14090 / 6A8</strain>
    </source>
</reference>
<keyword evidence="3" id="KW-1185">Reference proteome</keyword>
<protein>
    <submittedName>
        <fullName evidence="2">Uncharacterized protein</fullName>
    </submittedName>
</protein>
<evidence type="ECO:0000256" key="1">
    <source>
        <dbReference type="SAM" id="Phobius"/>
    </source>
</evidence>
<dbReference type="EMBL" id="CP000780">
    <property type="protein sequence ID" value="ABS55304.1"/>
    <property type="molecule type" value="Genomic_DNA"/>
</dbReference>
<organism evidence="2 3">
    <name type="scientific">Methanoregula boonei (strain DSM 21154 / JCM 14090 / 6A8)</name>
    <dbReference type="NCBI Taxonomy" id="456442"/>
    <lineage>
        <taxon>Archaea</taxon>
        <taxon>Methanobacteriati</taxon>
        <taxon>Methanobacteriota</taxon>
        <taxon>Stenosarchaea group</taxon>
        <taxon>Methanomicrobia</taxon>
        <taxon>Methanomicrobiales</taxon>
        <taxon>Methanoregulaceae</taxon>
        <taxon>Methanoregula</taxon>
    </lineage>
</organism>
<dbReference type="HOGENOM" id="CLU_2340136_0_0_2"/>
<evidence type="ECO:0000313" key="3">
    <source>
        <dbReference type="Proteomes" id="UP000002408"/>
    </source>
</evidence>